<gene>
    <name evidence="2" type="ORF">LMH87_002819</name>
</gene>
<dbReference type="Proteomes" id="UP001144673">
    <property type="component" value="Chromosome 3"/>
</dbReference>
<evidence type="ECO:0000313" key="3">
    <source>
        <dbReference type="Proteomes" id="UP001144673"/>
    </source>
</evidence>
<reference evidence="2" key="1">
    <citation type="journal article" date="2023" name="Access Microbiol">
        <title>De-novo genome assembly for Akanthomyces muscarius, a biocontrol agent of insect agricultural pests.</title>
        <authorList>
            <person name="Erdos Z."/>
            <person name="Studholme D.J."/>
            <person name="Raymond B."/>
            <person name="Sharma M."/>
        </authorList>
    </citation>
    <scope>NUCLEOTIDE SEQUENCE</scope>
    <source>
        <strain evidence="2">Ve6</strain>
    </source>
</reference>
<dbReference type="RefSeq" id="XP_056051285.1">
    <property type="nucleotide sequence ID" value="XM_056194337.1"/>
</dbReference>
<sequence length="251" mass="27939">MTQDYRISLDIDTVLDAVQAALSSPSSSSTSRRSSAPDSGLGITVLVDVPVRSWQGRFQLDPPPPYSLLPSSEHPPSHTSIESTTGIITTPTLPNPSSWEQLSDETANDGDENRNSDYQTCAPALGCEIDELILHYETPLESPRHSIPVHEDHRAFQPVAFMGAGPGRSRERGWWRRPFKVNGFPTELDRFFVALGGFVVELGEFFAELGRFFAKLGYFFLLELVNFFVDPCCFFELVVFIELVGFFADAQ</sequence>
<evidence type="ECO:0000256" key="1">
    <source>
        <dbReference type="SAM" id="MobiDB-lite"/>
    </source>
</evidence>
<dbReference type="KEGG" id="amus:LMH87_002819"/>
<accession>A0A9W8UJU6</accession>
<name>A0A9W8UJU6_AKAMU</name>
<feature type="region of interest" description="Disordered" evidence="1">
    <location>
        <begin position="62"/>
        <end position="115"/>
    </location>
</feature>
<proteinExistence type="predicted"/>
<protein>
    <submittedName>
        <fullName evidence="2">Uncharacterized protein</fullName>
    </submittedName>
</protein>
<dbReference type="EMBL" id="JAJHUN010000010">
    <property type="protein sequence ID" value="KAJ4148344.1"/>
    <property type="molecule type" value="Genomic_DNA"/>
</dbReference>
<organism evidence="2 3">
    <name type="scientific">Akanthomyces muscarius</name>
    <name type="common">Entomopathogenic fungus</name>
    <name type="synonym">Lecanicillium muscarium</name>
    <dbReference type="NCBI Taxonomy" id="2231603"/>
    <lineage>
        <taxon>Eukaryota</taxon>
        <taxon>Fungi</taxon>
        <taxon>Dikarya</taxon>
        <taxon>Ascomycota</taxon>
        <taxon>Pezizomycotina</taxon>
        <taxon>Sordariomycetes</taxon>
        <taxon>Hypocreomycetidae</taxon>
        <taxon>Hypocreales</taxon>
        <taxon>Cordycipitaceae</taxon>
        <taxon>Akanthomyces</taxon>
    </lineage>
</organism>
<dbReference type="GeneID" id="80889978"/>
<dbReference type="AlphaFoldDB" id="A0A9W8UJU6"/>
<keyword evidence="3" id="KW-1185">Reference proteome</keyword>
<comment type="caution">
    <text evidence="2">The sequence shown here is derived from an EMBL/GenBank/DDBJ whole genome shotgun (WGS) entry which is preliminary data.</text>
</comment>
<evidence type="ECO:0000313" key="2">
    <source>
        <dbReference type="EMBL" id="KAJ4148344.1"/>
    </source>
</evidence>
<feature type="compositionally biased region" description="Low complexity" evidence="1">
    <location>
        <begin position="68"/>
        <end position="92"/>
    </location>
</feature>